<dbReference type="RefSeq" id="XP_075098946.1">
    <property type="nucleotide sequence ID" value="XM_075242845.1"/>
</dbReference>
<gene>
    <name evidence="2" type="primary">LOC142175845</name>
</gene>
<organism evidence="1 2">
    <name type="scientific">Nicotiana tabacum</name>
    <name type="common">Common tobacco</name>
    <dbReference type="NCBI Taxonomy" id="4097"/>
    <lineage>
        <taxon>Eukaryota</taxon>
        <taxon>Viridiplantae</taxon>
        <taxon>Streptophyta</taxon>
        <taxon>Embryophyta</taxon>
        <taxon>Tracheophyta</taxon>
        <taxon>Spermatophyta</taxon>
        <taxon>Magnoliopsida</taxon>
        <taxon>eudicotyledons</taxon>
        <taxon>Gunneridae</taxon>
        <taxon>Pentapetalae</taxon>
        <taxon>asterids</taxon>
        <taxon>lamiids</taxon>
        <taxon>Solanales</taxon>
        <taxon>Solanaceae</taxon>
        <taxon>Nicotianoideae</taxon>
        <taxon>Nicotianeae</taxon>
        <taxon>Nicotiana</taxon>
    </lineage>
</organism>
<keyword evidence="1" id="KW-1185">Reference proteome</keyword>
<reference evidence="1" key="1">
    <citation type="journal article" date="2014" name="Nat. Commun.">
        <title>The tobacco genome sequence and its comparison with those of tomato and potato.</title>
        <authorList>
            <person name="Sierro N."/>
            <person name="Battey J.N."/>
            <person name="Ouadi S."/>
            <person name="Bakaher N."/>
            <person name="Bovet L."/>
            <person name="Willig A."/>
            <person name="Goepfert S."/>
            <person name="Peitsch M.C."/>
            <person name="Ivanov N.V."/>
        </authorList>
    </citation>
    <scope>NUCLEOTIDE SEQUENCE [LARGE SCALE GENOMIC DNA]</scope>
</reference>
<evidence type="ECO:0000313" key="1">
    <source>
        <dbReference type="Proteomes" id="UP000790787"/>
    </source>
</evidence>
<accession>A0AC58TP08</accession>
<evidence type="ECO:0000313" key="2">
    <source>
        <dbReference type="RefSeq" id="XP_075098946.1"/>
    </source>
</evidence>
<name>A0AC58TP08_TOBAC</name>
<sequence>MVPTLREKAPPPKDINYQQLSLSLNPTRAHRERSTQSNPLMKILLWNCRGATGADFRRNLKAVLSWNNPTMVCFTETKMKKAANEALMVEFWFTNMLHVDAIGYSEGMIMLWREHEVAHVDPIAATNQEIHANVQVSTSSQPCILSWVYASTSFNNRKIRWDNLEHISVSHAQHWILCGDFNEITSAVDKFGGNPINNNRANALLDCLQNINMVDLRFTGSRFTWSNLRTKEH</sequence>
<dbReference type="Proteomes" id="UP000790787">
    <property type="component" value="Chromosome 22"/>
</dbReference>
<proteinExistence type="predicted"/>
<protein>
    <submittedName>
        <fullName evidence="2">Uncharacterized protein LOC142175845</fullName>
    </submittedName>
</protein>
<reference evidence="2" key="2">
    <citation type="submission" date="2025-08" db="UniProtKB">
        <authorList>
            <consortium name="RefSeq"/>
        </authorList>
    </citation>
    <scope>IDENTIFICATION</scope>
    <source>
        <tissue evidence="2">Leaf</tissue>
    </source>
</reference>